<evidence type="ECO:0000313" key="1">
    <source>
        <dbReference type="EMBL" id="MFB8777502.1"/>
    </source>
</evidence>
<reference evidence="1 2" key="1">
    <citation type="submission" date="2024-01" db="EMBL/GenBank/DDBJ databases">
        <title>Genome mining of biosynthetic gene clusters to explore secondary metabolites of Streptomyces sp.</title>
        <authorList>
            <person name="Baig A."/>
            <person name="Ajitkumar Shintre N."/>
            <person name="Kumar H."/>
            <person name="Anbarasu A."/>
            <person name="Ramaiah S."/>
        </authorList>
    </citation>
    <scope>NUCLEOTIDE SEQUENCE [LARGE SCALE GENOMIC DNA]</scope>
    <source>
        <strain evidence="1 2">A57</strain>
    </source>
</reference>
<accession>A0ABV5EKX4</accession>
<protein>
    <submittedName>
        <fullName evidence="1">Uncharacterized protein</fullName>
    </submittedName>
</protein>
<dbReference type="RefSeq" id="WP_376735959.1">
    <property type="nucleotide sequence ID" value="NZ_JAYMRP010000046.1"/>
</dbReference>
<dbReference type="EMBL" id="JAYMRP010000046">
    <property type="protein sequence ID" value="MFB8777502.1"/>
    <property type="molecule type" value="Genomic_DNA"/>
</dbReference>
<proteinExistence type="predicted"/>
<comment type="caution">
    <text evidence="1">The sequence shown here is derived from an EMBL/GenBank/DDBJ whole genome shotgun (WGS) entry which is preliminary data.</text>
</comment>
<gene>
    <name evidence="1" type="ORF">VSS16_33120</name>
</gene>
<dbReference type="Proteomes" id="UP001585080">
    <property type="component" value="Unassembled WGS sequence"/>
</dbReference>
<evidence type="ECO:0000313" key="2">
    <source>
        <dbReference type="Proteomes" id="UP001585080"/>
    </source>
</evidence>
<organism evidence="1 2">
    <name type="scientific">Streptomyces broussonetiae</name>
    <dbReference type="NCBI Taxonomy" id="2686304"/>
    <lineage>
        <taxon>Bacteria</taxon>
        <taxon>Bacillati</taxon>
        <taxon>Actinomycetota</taxon>
        <taxon>Actinomycetes</taxon>
        <taxon>Kitasatosporales</taxon>
        <taxon>Streptomycetaceae</taxon>
        <taxon>Streptomyces</taxon>
    </lineage>
</organism>
<sequence length="135" mass="14840">MSAFPPGTDEELARWRQYVDSCDRELSRVRRERAHLLAWLAALHPASAVLTVDPGSEGVRRLRLVVGGWPMSWPLRSADLPLFGHVRHAGPGTPPAPPHGDDGADQEEWLRRHTQLLALEGAVHSALTGHDTTGH</sequence>
<keyword evidence="2" id="KW-1185">Reference proteome</keyword>
<name>A0ABV5EKX4_9ACTN</name>